<protein>
    <submittedName>
        <fullName evidence="1">Uncharacterized protein</fullName>
    </submittedName>
</protein>
<organism evidence="1 2">
    <name type="scientific">Macrococcoides canis</name>
    <dbReference type="NCBI Taxonomy" id="1855823"/>
    <lineage>
        <taxon>Bacteria</taxon>
        <taxon>Bacillati</taxon>
        <taxon>Bacillota</taxon>
        <taxon>Bacilli</taxon>
        <taxon>Bacillales</taxon>
        <taxon>Staphylococcaceae</taxon>
        <taxon>Macrococcoides</taxon>
    </lineage>
</organism>
<dbReference type="Proteomes" id="UP000501122">
    <property type="component" value="Chromosome"/>
</dbReference>
<accession>A0AAE6X2Q9</accession>
<reference evidence="1" key="1">
    <citation type="journal article" date="2020" name="Antimicrob. Agents Chemother.">
        <title>The novel macrolide resistance genes mef(D), msr(F) and msr(H) are present on resistance islands in Macrococcus canis, Macrococcus caseolyticus and Staphylococcus aureus.</title>
        <authorList>
            <person name="Schwendener S."/>
            <person name="Dona V."/>
            <person name="Perreten V."/>
        </authorList>
    </citation>
    <scope>NUCLEOTIDE SEQUENCE</scope>
    <source>
        <strain evidence="1">Epi0076A</strain>
    </source>
</reference>
<dbReference type="EMBL" id="CP047363">
    <property type="protein sequence ID" value="QIH78879.1"/>
    <property type="molecule type" value="Genomic_DNA"/>
</dbReference>
<sequence>MESLWIDTHIHPIYRKGLNVQETIFDNTLTITIQNPAKENVDNNMFNYFMLTMLVVQGMSYSFGYEMTEDKVFKNVSINIMNFSEVQNGRAEEK</sequence>
<evidence type="ECO:0000313" key="2">
    <source>
        <dbReference type="Proteomes" id="UP000501122"/>
    </source>
</evidence>
<dbReference type="RefSeq" id="WP_138071933.1">
    <property type="nucleotide sequence ID" value="NZ_CP035309.1"/>
</dbReference>
<name>A0AAE6X2Q9_9STAP</name>
<proteinExistence type="predicted"/>
<evidence type="ECO:0000313" key="1">
    <source>
        <dbReference type="EMBL" id="QIH78879.1"/>
    </source>
</evidence>
<gene>
    <name evidence="1" type="ORF">GTN30_09335</name>
</gene>
<dbReference type="AlphaFoldDB" id="A0AAE6X2Q9"/>